<dbReference type="Pfam" id="PF13430">
    <property type="entry name" value="DUF4112"/>
    <property type="match status" value="1"/>
</dbReference>
<protein>
    <recommendedName>
        <fullName evidence="4">DUF4112 domain-containing protein</fullName>
    </recommendedName>
</protein>
<evidence type="ECO:0000256" key="1">
    <source>
        <dbReference type="SAM" id="Phobius"/>
    </source>
</evidence>
<evidence type="ECO:0000313" key="2">
    <source>
        <dbReference type="EMBL" id="CUR31166.1"/>
    </source>
</evidence>
<keyword evidence="1" id="KW-0472">Membrane</keyword>
<sequence length="168" mass="18183">MTSTKPKNSHLEKIAVVRKMRQLSNILDNAIRVPGTSIGIGIDPILGLIPGGGDILGGILSIYIVFQAFKLGVPRETLTRMVSNIALETITGTVPVFGDIFDVAWKANVKNVEILEAHLNSPVAGKKADQWFIILLLGGLLLLIILISALGIFVLTLIWQALIPYFNS</sequence>
<gene>
    <name evidence="2" type="ORF">PL9214290757</name>
</gene>
<keyword evidence="3" id="KW-1185">Reference proteome</keyword>
<dbReference type="PANTHER" id="PTHR35519">
    <property type="entry name" value="MEMBRANE PROTEINS"/>
    <property type="match status" value="1"/>
</dbReference>
<proteinExistence type="predicted"/>
<dbReference type="STRING" id="671072.PL9214290757"/>
<reference evidence="3" key="1">
    <citation type="submission" date="2015-10" db="EMBL/GenBank/DDBJ databases">
        <authorList>
            <person name="Regsiter A."/>
            <person name="william w."/>
        </authorList>
    </citation>
    <scope>NUCLEOTIDE SEQUENCE [LARGE SCALE GENOMIC DNA]</scope>
</reference>
<dbReference type="EMBL" id="CZDF01000132">
    <property type="protein sequence ID" value="CUR31166.1"/>
    <property type="molecule type" value="Genomic_DNA"/>
</dbReference>
<dbReference type="RefSeq" id="WP_072718074.1">
    <property type="nucleotide sequence ID" value="NZ_LN889782.1"/>
</dbReference>
<dbReference type="Proteomes" id="UP000184315">
    <property type="component" value="Unassembled WGS sequence"/>
</dbReference>
<evidence type="ECO:0000313" key="3">
    <source>
        <dbReference type="Proteomes" id="UP000184315"/>
    </source>
</evidence>
<dbReference type="InterPro" id="IPR025187">
    <property type="entry name" value="DUF4112"/>
</dbReference>
<feature type="transmembrane region" description="Helical" evidence="1">
    <location>
        <begin position="131"/>
        <end position="159"/>
    </location>
</feature>
<keyword evidence="1" id="KW-1133">Transmembrane helix</keyword>
<dbReference type="OrthoDB" id="513552at2"/>
<name>A0A1J1LG55_9CYAN</name>
<dbReference type="PANTHER" id="PTHR35519:SF2">
    <property type="entry name" value="PH DOMAIN PROTEIN"/>
    <property type="match status" value="1"/>
</dbReference>
<feature type="transmembrane region" description="Helical" evidence="1">
    <location>
        <begin position="55"/>
        <end position="73"/>
    </location>
</feature>
<evidence type="ECO:0008006" key="4">
    <source>
        <dbReference type="Google" id="ProtNLM"/>
    </source>
</evidence>
<organism evidence="2 3">
    <name type="scientific">Planktothrix tepida PCC 9214</name>
    <dbReference type="NCBI Taxonomy" id="671072"/>
    <lineage>
        <taxon>Bacteria</taxon>
        <taxon>Bacillati</taxon>
        <taxon>Cyanobacteriota</taxon>
        <taxon>Cyanophyceae</taxon>
        <taxon>Oscillatoriophycideae</taxon>
        <taxon>Oscillatoriales</taxon>
        <taxon>Microcoleaceae</taxon>
        <taxon>Planktothrix</taxon>
    </lineage>
</organism>
<keyword evidence="1" id="KW-0812">Transmembrane</keyword>
<dbReference type="AlphaFoldDB" id="A0A1J1LG55"/>
<accession>A0A1J1LG55</accession>